<name>A0A9R0T850_TRITD</name>
<gene>
    <name evidence="2" type="ORF">TRITD_4Bv1G146470</name>
</gene>
<feature type="compositionally biased region" description="Acidic residues" evidence="1">
    <location>
        <begin position="174"/>
        <end position="184"/>
    </location>
</feature>
<organism evidence="2 3">
    <name type="scientific">Triticum turgidum subsp. durum</name>
    <name type="common">Durum wheat</name>
    <name type="synonym">Triticum durum</name>
    <dbReference type="NCBI Taxonomy" id="4567"/>
    <lineage>
        <taxon>Eukaryota</taxon>
        <taxon>Viridiplantae</taxon>
        <taxon>Streptophyta</taxon>
        <taxon>Embryophyta</taxon>
        <taxon>Tracheophyta</taxon>
        <taxon>Spermatophyta</taxon>
        <taxon>Magnoliopsida</taxon>
        <taxon>Liliopsida</taxon>
        <taxon>Poales</taxon>
        <taxon>Poaceae</taxon>
        <taxon>BOP clade</taxon>
        <taxon>Pooideae</taxon>
        <taxon>Triticodae</taxon>
        <taxon>Triticeae</taxon>
        <taxon>Triticinae</taxon>
        <taxon>Triticum</taxon>
    </lineage>
</organism>
<proteinExistence type="predicted"/>
<evidence type="ECO:0000313" key="3">
    <source>
        <dbReference type="Proteomes" id="UP000324705"/>
    </source>
</evidence>
<feature type="region of interest" description="Disordered" evidence="1">
    <location>
        <begin position="164"/>
        <end position="186"/>
    </location>
</feature>
<reference evidence="2 3" key="1">
    <citation type="submission" date="2017-09" db="EMBL/GenBank/DDBJ databases">
        <authorList>
            <consortium name="International Durum Wheat Genome Sequencing Consortium (IDWGSC)"/>
            <person name="Milanesi L."/>
        </authorList>
    </citation>
    <scope>NUCLEOTIDE SEQUENCE [LARGE SCALE GENOMIC DNA]</scope>
    <source>
        <strain evidence="3">cv. Svevo</strain>
    </source>
</reference>
<sequence>MPNTKIIKDGFTNLEHVAREVDGDEPGAASHAGEVEAADVAAELVLVDDHGGERGRRGEEAAVDDEDVDVLGLEARAADEVVDGVEDDELRLGAGRLHAGVGRDVVVGRWEAGLLPEAGALEDACLEAQALVVVGDELDVLHEGGEGHPEAGGGLVAAVVDEEDGPGARHEVDGGDEDDEEGGAEDVHEVEVEGAPEREQLAGAEARQLDRRGRHDRHQQQRQEVVHQVLVPQLHVLELHRPGEAAPQRARHDRSVDRCCYLGL</sequence>
<dbReference type="EMBL" id="LT934118">
    <property type="protein sequence ID" value="VAI08259.1"/>
    <property type="molecule type" value="Genomic_DNA"/>
</dbReference>
<keyword evidence="3" id="KW-1185">Reference proteome</keyword>
<evidence type="ECO:0000313" key="2">
    <source>
        <dbReference type="EMBL" id="VAI08259.1"/>
    </source>
</evidence>
<evidence type="ECO:0000256" key="1">
    <source>
        <dbReference type="SAM" id="MobiDB-lite"/>
    </source>
</evidence>
<dbReference type="Proteomes" id="UP000324705">
    <property type="component" value="Chromosome 4B"/>
</dbReference>
<dbReference type="Gramene" id="TRITD4Bv1G146470.1">
    <property type="protein sequence ID" value="TRITD4Bv1G146470.1"/>
    <property type="gene ID" value="TRITD4Bv1G146470"/>
</dbReference>
<accession>A0A9R0T850</accession>
<protein>
    <submittedName>
        <fullName evidence="2">Uncharacterized protein</fullName>
    </submittedName>
</protein>
<dbReference type="AlphaFoldDB" id="A0A9R0T850"/>